<feature type="region of interest" description="Disordered" evidence="1">
    <location>
        <begin position="41"/>
        <end position="69"/>
    </location>
</feature>
<dbReference type="AlphaFoldDB" id="A0A8T1P251"/>
<accession>A0A8T1P251</accession>
<organism evidence="2 3">
    <name type="scientific">Carya illinoinensis</name>
    <name type="common">Pecan</name>
    <dbReference type="NCBI Taxonomy" id="32201"/>
    <lineage>
        <taxon>Eukaryota</taxon>
        <taxon>Viridiplantae</taxon>
        <taxon>Streptophyta</taxon>
        <taxon>Embryophyta</taxon>
        <taxon>Tracheophyta</taxon>
        <taxon>Spermatophyta</taxon>
        <taxon>Magnoliopsida</taxon>
        <taxon>eudicotyledons</taxon>
        <taxon>Gunneridae</taxon>
        <taxon>Pentapetalae</taxon>
        <taxon>rosids</taxon>
        <taxon>fabids</taxon>
        <taxon>Fagales</taxon>
        <taxon>Juglandaceae</taxon>
        <taxon>Carya</taxon>
    </lineage>
</organism>
<dbReference type="PANTHER" id="PTHR48238:SF1">
    <property type="entry name" value="(RAPE) HYPOTHETICAL PROTEIN"/>
    <property type="match status" value="1"/>
</dbReference>
<dbReference type="Proteomes" id="UP000811609">
    <property type="component" value="Chromosome 11"/>
</dbReference>
<dbReference type="EMBL" id="CM031819">
    <property type="protein sequence ID" value="KAG6635000.1"/>
    <property type="molecule type" value="Genomic_DNA"/>
</dbReference>
<keyword evidence="3" id="KW-1185">Reference proteome</keyword>
<evidence type="ECO:0000256" key="1">
    <source>
        <dbReference type="SAM" id="MobiDB-lite"/>
    </source>
</evidence>
<dbReference type="OrthoDB" id="60860at2759"/>
<sequence>MFGRIRASSSAPESLERPPSKIFKADSLSIYEATLAKLKLGSQRELSSPSEQTEHVEMDSDSSSSAAWAASNSKSSQDTVIFPHDKVAMDTQCSSRAGSPGSVDSHSTSSTKEYGNRNHSVIYLFSKFKNSREVVCSSSEGSLPIEDGCSASVLTSSSAYKFPGSMELQIDQECFCSLPISHW</sequence>
<proteinExistence type="predicted"/>
<reference evidence="2" key="1">
    <citation type="submission" date="2020-12" db="EMBL/GenBank/DDBJ databases">
        <title>WGS assembly of Carya illinoinensis cv. Pawnee.</title>
        <authorList>
            <person name="Platts A."/>
            <person name="Shu S."/>
            <person name="Wright S."/>
            <person name="Barry K."/>
            <person name="Edger P."/>
            <person name="Pires J.C."/>
            <person name="Schmutz J."/>
        </authorList>
    </citation>
    <scope>NUCLEOTIDE SEQUENCE</scope>
    <source>
        <tissue evidence="2">Leaf</tissue>
    </source>
</reference>
<gene>
    <name evidence="2" type="ORF">CIPAW_11G011700</name>
</gene>
<protein>
    <submittedName>
        <fullName evidence="2">Uncharacterized protein</fullName>
    </submittedName>
</protein>
<feature type="region of interest" description="Disordered" evidence="1">
    <location>
        <begin position="91"/>
        <end position="113"/>
    </location>
</feature>
<evidence type="ECO:0000313" key="2">
    <source>
        <dbReference type="EMBL" id="KAG6635000.1"/>
    </source>
</evidence>
<comment type="caution">
    <text evidence="2">The sequence shown here is derived from an EMBL/GenBank/DDBJ whole genome shotgun (WGS) entry which is preliminary data.</text>
</comment>
<name>A0A8T1P251_CARIL</name>
<dbReference type="PANTHER" id="PTHR48238">
    <property type="entry name" value="BNACNNG09570D PROTEIN"/>
    <property type="match status" value="1"/>
</dbReference>
<evidence type="ECO:0000313" key="3">
    <source>
        <dbReference type="Proteomes" id="UP000811609"/>
    </source>
</evidence>